<dbReference type="InterPro" id="IPR045339">
    <property type="entry name" value="DUF6534"/>
</dbReference>
<dbReference type="PANTHER" id="PTHR40465:SF1">
    <property type="entry name" value="DUF6534 DOMAIN-CONTAINING PROTEIN"/>
    <property type="match status" value="1"/>
</dbReference>
<evidence type="ECO:0000259" key="2">
    <source>
        <dbReference type="Pfam" id="PF20152"/>
    </source>
</evidence>
<evidence type="ECO:0000313" key="4">
    <source>
        <dbReference type="Proteomes" id="UP000305067"/>
    </source>
</evidence>
<evidence type="ECO:0000313" key="3">
    <source>
        <dbReference type="EMBL" id="TFL03045.1"/>
    </source>
</evidence>
<dbReference type="AlphaFoldDB" id="A0A5C3QM16"/>
<keyword evidence="1" id="KW-1133">Transmembrane helix</keyword>
<feature type="transmembrane region" description="Helical" evidence="1">
    <location>
        <begin position="150"/>
        <end position="173"/>
    </location>
</feature>
<dbReference type="Pfam" id="PF20152">
    <property type="entry name" value="DUF6534"/>
    <property type="match status" value="1"/>
</dbReference>
<feature type="transmembrane region" description="Helical" evidence="1">
    <location>
        <begin position="38"/>
        <end position="59"/>
    </location>
</feature>
<protein>
    <recommendedName>
        <fullName evidence="2">DUF6534 domain-containing protein</fullName>
    </recommendedName>
</protein>
<feature type="transmembrane region" description="Helical" evidence="1">
    <location>
        <begin position="120"/>
        <end position="144"/>
    </location>
</feature>
<keyword evidence="1" id="KW-0812">Transmembrane</keyword>
<keyword evidence="4" id="KW-1185">Reference proteome</keyword>
<dbReference type="EMBL" id="ML178821">
    <property type="protein sequence ID" value="TFL03045.1"/>
    <property type="molecule type" value="Genomic_DNA"/>
</dbReference>
<dbReference type="Proteomes" id="UP000305067">
    <property type="component" value="Unassembled WGS sequence"/>
</dbReference>
<sequence>MAEQGNPTSAAEAPVFGLIGIKIHGFYSWRIVRLTSSWYIVVLIMMSSLTHFPLAIYIAVMHGVNNGELGKWGEISNQFTAMFATGVAADNLITSTLVFVLSQALGKTANRDTSTVLQRLIVFSVETALITYCWATTQLVLFHYRERTGVYFLRLFCFYVLPRLYSITFMATLNARMHVHGPSSSPGSALSERMRNPGP</sequence>
<proteinExistence type="predicted"/>
<dbReference type="PANTHER" id="PTHR40465">
    <property type="entry name" value="CHROMOSOME 1, WHOLE GENOME SHOTGUN SEQUENCE"/>
    <property type="match status" value="1"/>
</dbReference>
<keyword evidence="1" id="KW-0472">Membrane</keyword>
<name>A0A5C3QM16_9AGAR</name>
<dbReference type="OrthoDB" id="3183258at2759"/>
<evidence type="ECO:0000256" key="1">
    <source>
        <dbReference type="SAM" id="Phobius"/>
    </source>
</evidence>
<organism evidence="3 4">
    <name type="scientific">Pterulicium gracile</name>
    <dbReference type="NCBI Taxonomy" id="1884261"/>
    <lineage>
        <taxon>Eukaryota</taxon>
        <taxon>Fungi</taxon>
        <taxon>Dikarya</taxon>
        <taxon>Basidiomycota</taxon>
        <taxon>Agaricomycotina</taxon>
        <taxon>Agaricomycetes</taxon>
        <taxon>Agaricomycetidae</taxon>
        <taxon>Agaricales</taxon>
        <taxon>Pleurotineae</taxon>
        <taxon>Pterulaceae</taxon>
        <taxon>Pterulicium</taxon>
    </lineage>
</organism>
<gene>
    <name evidence="3" type="ORF">BDV98DRAFT_413891</name>
</gene>
<feature type="domain" description="DUF6534" evidence="2">
    <location>
        <begin position="87"/>
        <end position="178"/>
    </location>
</feature>
<feature type="transmembrane region" description="Helical" evidence="1">
    <location>
        <begin position="79"/>
        <end position="100"/>
    </location>
</feature>
<reference evidence="3 4" key="1">
    <citation type="journal article" date="2019" name="Nat. Ecol. Evol.">
        <title>Megaphylogeny resolves global patterns of mushroom evolution.</title>
        <authorList>
            <person name="Varga T."/>
            <person name="Krizsan K."/>
            <person name="Foldi C."/>
            <person name="Dima B."/>
            <person name="Sanchez-Garcia M."/>
            <person name="Sanchez-Ramirez S."/>
            <person name="Szollosi G.J."/>
            <person name="Szarkandi J.G."/>
            <person name="Papp V."/>
            <person name="Albert L."/>
            <person name="Andreopoulos W."/>
            <person name="Angelini C."/>
            <person name="Antonin V."/>
            <person name="Barry K.W."/>
            <person name="Bougher N.L."/>
            <person name="Buchanan P."/>
            <person name="Buyck B."/>
            <person name="Bense V."/>
            <person name="Catcheside P."/>
            <person name="Chovatia M."/>
            <person name="Cooper J."/>
            <person name="Damon W."/>
            <person name="Desjardin D."/>
            <person name="Finy P."/>
            <person name="Geml J."/>
            <person name="Haridas S."/>
            <person name="Hughes K."/>
            <person name="Justo A."/>
            <person name="Karasinski D."/>
            <person name="Kautmanova I."/>
            <person name="Kiss B."/>
            <person name="Kocsube S."/>
            <person name="Kotiranta H."/>
            <person name="LaButti K.M."/>
            <person name="Lechner B.E."/>
            <person name="Liimatainen K."/>
            <person name="Lipzen A."/>
            <person name="Lukacs Z."/>
            <person name="Mihaltcheva S."/>
            <person name="Morgado L.N."/>
            <person name="Niskanen T."/>
            <person name="Noordeloos M.E."/>
            <person name="Ohm R.A."/>
            <person name="Ortiz-Santana B."/>
            <person name="Ovrebo C."/>
            <person name="Racz N."/>
            <person name="Riley R."/>
            <person name="Savchenko A."/>
            <person name="Shiryaev A."/>
            <person name="Soop K."/>
            <person name="Spirin V."/>
            <person name="Szebenyi C."/>
            <person name="Tomsovsky M."/>
            <person name="Tulloss R.E."/>
            <person name="Uehling J."/>
            <person name="Grigoriev I.V."/>
            <person name="Vagvolgyi C."/>
            <person name="Papp T."/>
            <person name="Martin F.M."/>
            <person name="Miettinen O."/>
            <person name="Hibbett D.S."/>
            <person name="Nagy L.G."/>
        </authorList>
    </citation>
    <scope>NUCLEOTIDE SEQUENCE [LARGE SCALE GENOMIC DNA]</scope>
    <source>
        <strain evidence="3 4">CBS 309.79</strain>
    </source>
</reference>
<accession>A0A5C3QM16</accession>